<name>A0A427TWT1_9BACI</name>
<dbReference type="InterPro" id="IPR033932">
    <property type="entry name" value="YtcJ-like"/>
</dbReference>
<accession>A0A427TWT1</accession>
<dbReference type="RefSeq" id="WP_125478410.1">
    <property type="nucleotide sequence ID" value="NZ_RSFW01000003.1"/>
</dbReference>
<dbReference type="SUPFAM" id="SSF51556">
    <property type="entry name" value="Metallo-dependent hydrolases"/>
    <property type="match status" value="1"/>
</dbReference>
<dbReference type="EMBL" id="RSFW01000003">
    <property type="protein sequence ID" value="RSD28977.1"/>
    <property type="molecule type" value="Genomic_DNA"/>
</dbReference>
<evidence type="ECO:0000313" key="3">
    <source>
        <dbReference type="Proteomes" id="UP000279911"/>
    </source>
</evidence>
<evidence type="ECO:0000259" key="1">
    <source>
        <dbReference type="Pfam" id="PF07969"/>
    </source>
</evidence>
<dbReference type="Proteomes" id="UP000279911">
    <property type="component" value="Unassembled WGS sequence"/>
</dbReference>
<gene>
    <name evidence="2" type="ORF">EJA10_02370</name>
</gene>
<evidence type="ECO:0000313" key="2">
    <source>
        <dbReference type="EMBL" id="RSD28977.1"/>
    </source>
</evidence>
<organism evidence="2 3">
    <name type="scientific">Mesobacillus subterraneus</name>
    <dbReference type="NCBI Taxonomy" id="285983"/>
    <lineage>
        <taxon>Bacteria</taxon>
        <taxon>Bacillati</taxon>
        <taxon>Bacillota</taxon>
        <taxon>Bacilli</taxon>
        <taxon>Bacillales</taxon>
        <taxon>Bacillaceae</taxon>
        <taxon>Mesobacillus</taxon>
    </lineage>
</organism>
<feature type="domain" description="Amidohydrolase 3" evidence="1">
    <location>
        <begin position="51"/>
        <end position="533"/>
    </location>
</feature>
<protein>
    <submittedName>
        <fullName evidence="2">Amidohydrolase</fullName>
    </submittedName>
</protein>
<dbReference type="Pfam" id="PF07969">
    <property type="entry name" value="Amidohydro_3"/>
    <property type="match status" value="1"/>
</dbReference>
<dbReference type="Gene3D" id="3.20.20.140">
    <property type="entry name" value="Metal-dependent hydrolases"/>
    <property type="match status" value="1"/>
</dbReference>
<dbReference type="CDD" id="cd01300">
    <property type="entry name" value="YtcJ_like"/>
    <property type="match status" value="1"/>
</dbReference>
<dbReference type="AlphaFoldDB" id="A0A427TWT1"/>
<comment type="caution">
    <text evidence="2">The sequence shown here is derived from an EMBL/GenBank/DDBJ whole genome shotgun (WGS) entry which is preliminary data.</text>
</comment>
<sequence>MKADLIFINGEVITVDEQNRVAEAVAVKGNRIFAVGTTAEIKEFTAKTTTIVDIEGKTLMPGIIDAHIHLTIYGTNLLGVSCIEPHIQSLEDLFIDLRKKVQSTPKGEWVRAWGFKESNFKENRYPTKEELDSISAVHPIVIIRTCNHTSIVNSKALEIAGIDENTPDPEGGIIERNTDGSLTGRMIENAHMQVFQYASYSNEEIRKGMKLASEEFIKAGITSIHDAGGYGDGAEIIRIMQQAIKAEEVKIRVYAMVGSLTNSHEFVKRMVDAGPISGLGDEHFKIGPAKLFTDGSSVGPTIATREGYTHDPADNGIIYYSQAELNRILGEAHEKGFQLTAHAQGDRAVEMLLNCYEEALAKHPRVDHRHRIEHAGISSPDLQERMRKLGVVVTPNPVFMYANGDKYLEYYGERVDVMYPIRDLIDKGITAAIGSDAPVTFLDPLLGIHAAVNRQSIDGQAVGSNQCIDVMEAIRAYTWNGAYASFEETIKGSIEPGKLADLVVLDSSIMKKEKSEIKEMTVELTMVDGKVLYDLKKVAEREVEYEY</sequence>
<keyword evidence="2" id="KW-0378">Hydrolase</keyword>
<dbReference type="PANTHER" id="PTHR22642:SF2">
    <property type="entry name" value="PROTEIN LONG AFTER FAR-RED 3"/>
    <property type="match status" value="1"/>
</dbReference>
<dbReference type="OrthoDB" id="9767366at2"/>
<proteinExistence type="predicted"/>
<reference evidence="3" key="1">
    <citation type="submission" date="2018-12" db="EMBL/GenBank/DDBJ databases">
        <title>Bacillus chawlae sp. nov., Bacillus glennii sp. nov., and Bacillus saganii sp. nov. Isolated from the Vehicle Assembly Building at Kennedy Space Center where the Viking Spacecraft were Assembled.</title>
        <authorList>
            <person name="Seuylemezian A."/>
            <person name="Vaishampayan P."/>
        </authorList>
    </citation>
    <scope>NUCLEOTIDE SEQUENCE [LARGE SCALE GENOMIC DNA]</scope>
    <source>
        <strain evidence="3">DSM 13966</strain>
    </source>
</reference>
<dbReference type="GO" id="GO:0016810">
    <property type="term" value="F:hydrolase activity, acting on carbon-nitrogen (but not peptide) bonds"/>
    <property type="evidence" value="ECO:0007669"/>
    <property type="project" value="InterPro"/>
</dbReference>
<dbReference type="Gene3D" id="3.10.310.70">
    <property type="match status" value="1"/>
</dbReference>
<dbReference type="Gene3D" id="2.30.40.10">
    <property type="entry name" value="Urease, subunit C, domain 1"/>
    <property type="match status" value="1"/>
</dbReference>
<dbReference type="InterPro" id="IPR032466">
    <property type="entry name" value="Metal_Hydrolase"/>
</dbReference>
<dbReference type="InterPro" id="IPR013108">
    <property type="entry name" value="Amidohydro_3"/>
</dbReference>
<dbReference type="InterPro" id="IPR011059">
    <property type="entry name" value="Metal-dep_hydrolase_composite"/>
</dbReference>
<dbReference type="SUPFAM" id="SSF51338">
    <property type="entry name" value="Composite domain of metallo-dependent hydrolases"/>
    <property type="match status" value="1"/>
</dbReference>
<dbReference type="PANTHER" id="PTHR22642">
    <property type="entry name" value="IMIDAZOLONEPROPIONASE"/>
    <property type="match status" value="1"/>
</dbReference>